<feature type="region of interest" description="Disordered" evidence="2">
    <location>
        <begin position="190"/>
        <end position="216"/>
    </location>
</feature>
<accession>A0A183GXJ0</accession>
<evidence type="ECO:0000313" key="3">
    <source>
        <dbReference type="EMBL" id="VDP63552.1"/>
    </source>
</evidence>
<keyword evidence="4" id="KW-1185">Reference proteome</keyword>
<reference evidence="3 4" key="1">
    <citation type="submission" date="2018-11" db="EMBL/GenBank/DDBJ databases">
        <authorList>
            <consortium name="Pathogen Informatics"/>
        </authorList>
    </citation>
    <scope>NUCLEOTIDE SEQUENCE [LARGE SCALE GENOMIC DNA]</scope>
</reference>
<evidence type="ECO:0000256" key="1">
    <source>
        <dbReference type="SAM" id="Coils"/>
    </source>
</evidence>
<gene>
    <name evidence="3" type="ORF">HPBE_LOCUS27409</name>
</gene>
<dbReference type="EMBL" id="UZAH01043702">
    <property type="protein sequence ID" value="VDP63552.1"/>
    <property type="molecule type" value="Genomic_DNA"/>
</dbReference>
<evidence type="ECO:0000313" key="5">
    <source>
        <dbReference type="WBParaSite" id="HPBE_0002741001-mRNA-1"/>
    </source>
</evidence>
<protein>
    <submittedName>
        <fullName evidence="5">CCHC-type domain-containing protein</fullName>
    </submittedName>
</protein>
<proteinExistence type="predicted"/>
<dbReference type="Proteomes" id="UP000050761">
    <property type="component" value="Unassembled WGS sequence"/>
</dbReference>
<accession>A0A3P8EHH9</accession>
<dbReference type="AlphaFoldDB" id="A0A183GXJ0"/>
<evidence type="ECO:0000313" key="4">
    <source>
        <dbReference type="Proteomes" id="UP000050761"/>
    </source>
</evidence>
<keyword evidence="1" id="KW-0175">Coiled coil</keyword>
<reference evidence="5" key="2">
    <citation type="submission" date="2019-09" db="UniProtKB">
        <authorList>
            <consortium name="WormBaseParasite"/>
        </authorList>
    </citation>
    <scope>IDENTIFICATION</scope>
</reference>
<evidence type="ECO:0000256" key="2">
    <source>
        <dbReference type="SAM" id="MobiDB-lite"/>
    </source>
</evidence>
<feature type="compositionally biased region" description="Acidic residues" evidence="2">
    <location>
        <begin position="206"/>
        <end position="216"/>
    </location>
</feature>
<feature type="coiled-coil region" evidence="1">
    <location>
        <begin position="95"/>
        <end position="153"/>
    </location>
</feature>
<dbReference type="OrthoDB" id="5857386at2759"/>
<organism evidence="4 5">
    <name type="scientific">Heligmosomoides polygyrus</name>
    <name type="common">Parasitic roundworm</name>
    <dbReference type="NCBI Taxonomy" id="6339"/>
    <lineage>
        <taxon>Eukaryota</taxon>
        <taxon>Metazoa</taxon>
        <taxon>Ecdysozoa</taxon>
        <taxon>Nematoda</taxon>
        <taxon>Chromadorea</taxon>
        <taxon>Rhabditida</taxon>
        <taxon>Rhabditina</taxon>
        <taxon>Rhabditomorpha</taxon>
        <taxon>Strongyloidea</taxon>
        <taxon>Heligmosomidae</taxon>
        <taxon>Heligmosomoides</taxon>
    </lineage>
</organism>
<sequence length="417" mass="48699">MSTVDNDSRYLARLLNNRQRQWPQVQDDLETIYNELQQQMRVASVNHSQWTHLLSDENFLLATPASKVLDTVKLLNQSELDGKAERVIRLMDEQTQKLNADIFQMEKELHTAEKDLRTGPCSSNSEHELLGKIEAQARELASLKQQIEEKDRIEKVEQPEPVDVAMAEDNPERVEVDLNDAVYWERMVEEVREPEEEAPPPALVSDESDEDEEDNDLDLRSVADEEEDEAALLEQEMIAQEEAREAELRMRVEDLQNWVDRMRRDLRDFPFRKRETQSPGMCPTLKCAFCEAEGEHFSDSCPVVTDGDERYQIIRDQGACYKCMEYCPGRWPDDQQDEDQQKKKKCPYKDKDCYYCKRVEGTTFEDLIPDDGGHHTALCNIPQKKMIARVRFERQEDELRDLLGELARLTARRNARR</sequence>
<name>A0A183GXJ0_HELPZ</name>
<dbReference type="WBParaSite" id="HPBE_0002741001-mRNA-1">
    <property type="protein sequence ID" value="HPBE_0002741001-mRNA-1"/>
    <property type="gene ID" value="HPBE_0002741001"/>
</dbReference>